<evidence type="ECO:0000313" key="1">
    <source>
        <dbReference type="EMBL" id="SDS18856.1"/>
    </source>
</evidence>
<dbReference type="EMBL" id="LT629750">
    <property type="protein sequence ID" value="SDS18856.1"/>
    <property type="molecule type" value="Genomic_DNA"/>
</dbReference>
<protein>
    <recommendedName>
        <fullName evidence="3">Acyl-CoA dehydrogenase</fullName>
    </recommendedName>
</protein>
<proteinExistence type="predicted"/>
<dbReference type="AlphaFoldDB" id="A0A1H1Q620"/>
<evidence type="ECO:0000313" key="2">
    <source>
        <dbReference type="Proteomes" id="UP000243904"/>
    </source>
</evidence>
<gene>
    <name evidence="1" type="ORF">SAMN05444158_1283</name>
</gene>
<evidence type="ECO:0008006" key="3">
    <source>
        <dbReference type="Google" id="ProtNLM"/>
    </source>
</evidence>
<sequence>MNYAEFTNDSLTMMYEAVRGALAADDALRGEGEEPRFRVRETPEWKLHASALEAEMLKRGMFFGAIDWSSGQPDLPFER</sequence>
<name>A0A1H1Q620_9BRAD</name>
<keyword evidence="2" id="KW-1185">Reference proteome</keyword>
<dbReference type="RefSeq" id="WP_100381896.1">
    <property type="nucleotide sequence ID" value="NZ_LT629750.1"/>
</dbReference>
<dbReference type="Proteomes" id="UP000243904">
    <property type="component" value="Chromosome I"/>
</dbReference>
<accession>A0A1H1Q620</accession>
<organism evidence="1 2">
    <name type="scientific">Bradyrhizobium canariense</name>
    <dbReference type="NCBI Taxonomy" id="255045"/>
    <lineage>
        <taxon>Bacteria</taxon>
        <taxon>Pseudomonadati</taxon>
        <taxon>Pseudomonadota</taxon>
        <taxon>Alphaproteobacteria</taxon>
        <taxon>Hyphomicrobiales</taxon>
        <taxon>Nitrobacteraceae</taxon>
        <taxon>Bradyrhizobium</taxon>
    </lineage>
</organism>
<reference evidence="2" key="1">
    <citation type="submission" date="2016-10" db="EMBL/GenBank/DDBJ databases">
        <authorList>
            <person name="Varghese N."/>
            <person name="Submissions S."/>
        </authorList>
    </citation>
    <scope>NUCLEOTIDE SEQUENCE [LARGE SCALE GENOMIC DNA]</scope>
    <source>
        <strain evidence="2">GAS369</strain>
    </source>
</reference>